<dbReference type="Gene3D" id="3.40.50.12170">
    <property type="entry name" value="Uncharacterised protein PF07075, DUF1343"/>
    <property type="match status" value="1"/>
</dbReference>
<accession>A0ABP9AXI5</accession>
<protein>
    <submittedName>
        <fullName evidence="4">DUF1343 domain-containing protein</fullName>
    </submittedName>
</protein>
<gene>
    <name evidence="4" type="ORF">GCM10023231_12310</name>
</gene>
<feature type="domain" description="Peptidoglycan beta-N-acetylmuramidase NamZ N-terminal" evidence="2">
    <location>
        <begin position="56"/>
        <end position="254"/>
    </location>
</feature>
<dbReference type="Proteomes" id="UP001501411">
    <property type="component" value="Unassembled WGS sequence"/>
</dbReference>
<reference evidence="5" key="1">
    <citation type="journal article" date="2019" name="Int. J. Syst. Evol. Microbiol.">
        <title>The Global Catalogue of Microorganisms (GCM) 10K type strain sequencing project: providing services to taxonomists for standard genome sequencing and annotation.</title>
        <authorList>
            <consortium name="The Broad Institute Genomics Platform"/>
            <consortium name="The Broad Institute Genome Sequencing Center for Infectious Disease"/>
            <person name="Wu L."/>
            <person name="Ma J."/>
        </authorList>
    </citation>
    <scope>NUCLEOTIDE SEQUENCE [LARGE SCALE GENOMIC DNA]</scope>
    <source>
        <strain evidence="5">JCM 18200</strain>
    </source>
</reference>
<evidence type="ECO:0000259" key="3">
    <source>
        <dbReference type="Pfam" id="PF20732"/>
    </source>
</evidence>
<dbReference type="Pfam" id="PF07075">
    <property type="entry name" value="NamZ_N"/>
    <property type="match status" value="1"/>
</dbReference>
<evidence type="ECO:0000256" key="1">
    <source>
        <dbReference type="SAM" id="SignalP"/>
    </source>
</evidence>
<evidence type="ECO:0000313" key="5">
    <source>
        <dbReference type="Proteomes" id="UP001501411"/>
    </source>
</evidence>
<name>A0ABP9AXI5_9SPHI</name>
<dbReference type="PANTHER" id="PTHR42915:SF1">
    <property type="entry name" value="PEPTIDOGLYCAN BETA-N-ACETYLMURAMIDASE NAMZ"/>
    <property type="match status" value="1"/>
</dbReference>
<proteinExistence type="predicted"/>
<dbReference type="EMBL" id="BAABIQ010000006">
    <property type="protein sequence ID" value="GAA4785953.1"/>
    <property type="molecule type" value="Genomic_DNA"/>
</dbReference>
<dbReference type="PIRSF" id="PIRSF016719">
    <property type="entry name" value="UCP016719"/>
    <property type="match status" value="1"/>
</dbReference>
<dbReference type="Gene3D" id="3.90.1150.140">
    <property type="match status" value="1"/>
</dbReference>
<evidence type="ECO:0000313" key="4">
    <source>
        <dbReference type="EMBL" id="GAA4785953.1"/>
    </source>
</evidence>
<sequence>MRKHRLLYLFLVLTSVAVLSTSNAVSSANLPRDSSQVILGVEQTAAYLPLLQGKRVALAINNTSQLNGKSTLDTLLALGVKIVKGFGPEHGFRGSASAGATVKDDIDEKTGIPLVSLYGKKYKPTKKDMQGIDVLIFDMQDVGTRFYTYLSTLHYLMEACAENQIELLILDRPNPNDAYVDGPILKKGFESFVGLHPIPITHGLTFGEYAGMINGEGWLPKGLTCKLTVIKLQHYHHGKPYVLPIPPSPNLNTQHAIYLYPSTCLFEGTAISEGRGTMNPFAVIGSPALKNKYTFSFTPQVIPGMVDKPKYLGQICYGLDLRKYDTQLFIDSGRINLSWLKELYAAYPDKAHFFRQSFSLLAGTDQLEKQIREGKSVAEIRSSWEPALSNYKKTRAKYLLYPDYPKVSH</sequence>
<evidence type="ECO:0000259" key="2">
    <source>
        <dbReference type="Pfam" id="PF07075"/>
    </source>
</evidence>
<dbReference type="Pfam" id="PF20732">
    <property type="entry name" value="NamZ_C"/>
    <property type="match status" value="1"/>
</dbReference>
<feature type="signal peptide" evidence="1">
    <location>
        <begin position="1"/>
        <end position="24"/>
    </location>
</feature>
<keyword evidence="1" id="KW-0732">Signal</keyword>
<dbReference type="PANTHER" id="PTHR42915">
    <property type="entry name" value="HYPOTHETICAL 460 KDA PROTEIN IN FEUA-SIGW INTERGENIC REGION [PRECURSOR]"/>
    <property type="match status" value="1"/>
</dbReference>
<dbReference type="InterPro" id="IPR048502">
    <property type="entry name" value="NamZ_N"/>
</dbReference>
<keyword evidence="5" id="KW-1185">Reference proteome</keyword>
<dbReference type="InterPro" id="IPR008302">
    <property type="entry name" value="NamZ"/>
</dbReference>
<dbReference type="RefSeq" id="WP_345230860.1">
    <property type="nucleotide sequence ID" value="NZ_BAABIQ010000006.1"/>
</dbReference>
<feature type="domain" description="Peptidoglycan beta-N-acetylmuramidase NamZ C-terminal" evidence="3">
    <location>
        <begin position="258"/>
        <end position="401"/>
    </location>
</feature>
<organism evidence="4 5">
    <name type="scientific">Olivibacter ginsenosidimutans</name>
    <dbReference type="NCBI Taxonomy" id="1176537"/>
    <lineage>
        <taxon>Bacteria</taxon>
        <taxon>Pseudomonadati</taxon>
        <taxon>Bacteroidota</taxon>
        <taxon>Sphingobacteriia</taxon>
        <taxon>Sphingobacteriales</taxon>
        <taxon>Sphingobacteriaceae</taxon>
        <taxon>Olivibacter</taxon>
    </lineage>
</organism>
<dbReference type="InterPro" id="IPR048503">
    <property type="entry name" value="NamZ_C"/>
</dbReference>
<comment type="caution">
    <text evidence="4">The sequence shown here is derived from an EMBL/GenBank/DDBJ whole genome shotgun (WGS) entry which is preliminary data.</text>
</comment>
<feature type="chain" id="PRO_5045401316" evidence="1">
    <location>
        <begin position="25"/>
        <end position="409"/>
    </location>
</feature>